<dbReference type="OrthoDB" id="1684102at2759"/>
<comment type="caution">
    <text evidence="1">The sequence shown here is derived from an EMBL/GenBank/DDBJ whole genome shotgun (WGS) entry which is preliminary data.</text>
</comment>
<reference evidence="1 2" key="1">
    <citation type="journal article" date="2018" name="G3 (Bethesda)">
        <title>Phylogenetic and Phylogenomic Definition of Rhizopus Species.</title>
        <authorList>
            <person name="Gryganskyi A.P."/>
            <person name="Golan J."/>
            <person name="Dolatabadi S."/>
            <person name="Mondo S."/>
            <person name="Robb S."/>
            <person name="Idnurm A."/>
            <person name="Muszewska A."/>
            <person name="Steczkiewicz K."/>
            <person name="Masonjones S."/>
            <person name="Liao H.L."/>
            <person name="Gajdeczka M.T."/>
            <person name="Anike F."/>
            <person name="Vuek A."/>
            <person name="Anishchenko I.M."/>
            <person name="Voigt K."/>
            <person name="de Hoog G.S."/>
            <person name="Smith M.E."/>
            <person name="Heitman J."/>
            <person name="Vilgalys R."/>
            <person name="Stajich J.E."/>
        </authorList>
    </citation>
    <scope>NUCLEOTIDE SEQUENCE [LARGE SCALE GENOMIC DNA]</scope>
    <source>
        <strain evidence="1 2">CBS 357.93</strain>
    </source>
</reference>
<dbReference type="AlphaFoldDB" id="A0A367J8E2"/>
<proteinExistence type="predicted"/>
<evidence type="ECO:0000313" key="2">
    <source>
        <dbReference type="Proteomes" id="UP000252139"/>
    </source>
</evidence>
<organism evidence="1 2">
    <name type="scientific">Rhizopus azygosporus</name>
    <name type="common">Rhizopus microsporus var. azygosporus</name>
    <dbReference type="NCBI Taxonomy" id="86630"/>
    <lineage>
        <taxon>Eukaryota</taxon>
        <taxon>Fungi</taxon>
        <taxon>Fungi incertae sedis</taxon>
        <taxon>Mucoromycota</taxon>
        <taxon>Mucoromycotina</taxon>
        <taxon>Mucoromycetes</taxon>
        <taxon>Mucorales</taxon>
        <taxon>Mucorineae</taxon>
        <taxon>Rhizopodaceae</taxon>
        <taxon>Rhizopus</taxon>
    </lineage>
</organism>
<gene>
    <name evidence="1" type="ORF">CU097_001957</name>
</gene>
<evidence type="ECO:0000313" key="1">
    <source>
        <dbReference type="EMBL" id="RCH86198.1"/>
    </source>
</evidence>
<dbReference type="Proteomes" id="UP000252139">
    <property type="component" value="Unassembled WGS sequence"/>
</dbReference>
<dbReference type="STRING" id="86630.A0A367J8E2"/>
<dbReference type="EMBL" id="PJQL01001919">
    <property type="protein sequence ID" value="RCH86198.1"/>
    <property type="molecule type" value="Genomic_DNA"/>
</dbReference>
<protein>
    <submittedName>
        <fullName evidence="1">Uncharacterized protein</fullName>
    </submittedName>
</protein>
<sequence>MKGHSFGNDQPFPFRPRTKPVNLMASSLPLHQHIPRKRLPSLLSTHKRALVLFTFTCAIYYIFSSSAQNLSSQIDYNINPLFWAPRISLQDKDSSAYPSTFFTKDALWENELKPVSAIVLRVTDDDQSIINTINHLLKYPYISEIYIHNLVSNRPLTINELKVDSKISIPIEILDIKHEQLESMARFTTCATAVQSYCYFQDDTFINRAMDSLYTNFLRFPSIIHANTKPTYYEKEMKWRFYNKDIRLHTGYADLRFGAFVSRWKVQTFLTQLGKSGLAKENIREAEHYFAIWMNQYPWLLSNPPYLANGQKATDYDVKYPAALDSFTYDAVRYLQWSLEQNEQTYFEIEEEEPPLAHRDVKSSCVNDKCLLITSMDSYVHPERIPFDYKTIASIEQLETLYDKLSTGTEWVQHSYHLAVDSDPTTCWDTLRAPKKGDYFGLMLVGSLKTDTLTIYTPNEIKRPEKQFLVSVMEEGSNQWTKCKATQIERSYNNRIQLATDCPVDYYRLIKVSFNSDLSVPFKLCSLSLDNFST</sequence>
<name>A0A367J8E2_RHIAZ</name>
<accession>A0A367J8E2</accession>
<keyword evidence="2" id="KW-1185">Reference proteome</keyword>